<dbReference type="PANTHER" id="PTHR23303:SF15">
    <property type="entry name" value="COLOSSIN-A"/>
    <property type="match status" value="1"/>
</dbReference>
<feature type="signal peptide" evidence="5">
    <location>
        <begin position="1"/>
        <end position="23"/>
    </location>
</feature>
<dbReference type="InterPro" id="IPR051417">
    <property type="entry name" value="SDr/BOS_complex"/>
</dbReference>
<feature type="domain" description="SD-repeat containing protein B" evidence="6">
    <location>
        <begin position="1689"/>
        <end position="1760"/>
    </location>
</feature>
<dbReference type="GO" id="GO:0005576">
    <property type="term" value="C:extracellular region"/>
    <property type="evidence" value="ECO:0007669"/>
    <property type="project" value="UniProtKB-SubCell"/>
</dbReference>
<organism evidence="7 8">
    <name type="scientific">Heterostelium pallidum (strain ATCC 26659 / Pp 5 / PN500)</name>
    <name type="common">Cellular slime mold</name>
    <name type="synonym">Polysphondylium pallidum</name>
    <dbReference type="NCBI Taxonomy" id="670386"/>
    <lineage>
        <taxon>Eukaryota</taxon>
        <taxon>Amoebozoa</taxon>
        <taxon>Evosea</taxon>
        <taxon>Eumycetozoa</taxon>
        <taxon>Dictyostelia</taxon>
        <taxon>Acytosteliales</taxon>
        <taxon>Acytosteliaceae</taxon>
        <taxon>Heterostelium</taxon>
    </lineage>
</organism>
<reference evidence="7 8" key="1">
    <citation type="journal article" date="2011" name="Genome Res.">
        <title>Phylogeny-wide analysis of social amoeba genomes highlights ancient origins for complex intercellular communication.</title>
        <authorList>
            <person name="Heidel A.J."/>
            <person name="Lawal H.M."/>
            <person name="Felder M."/>
            <person name="Schilde C."/>
            <person name="Helps N.R."/>
            <person name="Tunggal B."/>
            <person name="Rivero F."/>
            <person name="John U."/>
            <person name="Schleicher M."/>
            <person name="Eichinger L."/>
            <person name="Platzer M."/>
            <person name="Noegel A.A."/>
            <person name="Schaap P."/>
            <person name="Gloeckner G."/>
        </authorList>
    </citation>
    <scope>NUCLEOTIDE SEQUENCE [LARGE SCALE GENOMIC DNA]</scope>
    <source>
        <strain evidence="8">ATCC 26659 / Pp 5 / PN500</strain>
    </source>
</reference>
<evidence type="ECO:0000313" key="8">
    <source>
        <dbReference type="Proteomes" id="UP000001396"/>
    </source>
</evidence>
<feature type="domain" description="SD-repeat containing protein B" evidence="6">
    <location>
        <begin position="1227"/>
        <end position="1332"/>
    </location>
</feature>
<evidence type="ECO:0000256" key="2">
    <source>
        <dbReference type="ARBA" id="ARBA00022525"/>
    </source>
</evidence>
<feature type="domain" description="SD-repeat containing protein B" evidence="6">
    <location>
        <begin position="1576"/>
        <end position="1670"/>
    </location>
</feature>
<feature type="domain" description="SD-repeat containing protein B" evidence="6">
    <location>
        <begin position="1343"/>
        <end position="1409"/>
    </location>
</feature>
<dbReference type="PANTHER" id="PTHR23303">
    <property type="entry name" value="CARBOXYPEPTIDASE REGULATORY REGION-CONTAINING"/>
    <property type="match status" value="1"/>
</dbReference>
<evidence type="ECO:0000313" key="7">
    <source>
        <dbReference type="EMBL" id="EFA80686.1"/>
    </source>
</evidence>
<dbReference type="InterPro" id="IPR013783">
    <property type="entry name" value="Ig-like_fold"/>
</dbReference>
<dbReference type="RefSeq" id="XP_020432806.1">
    <property type="nucleotide sequence ID" value="XM_020577132.1"/>
</dbReference>
<accession>D3BCP4</accession>
<feature type="domain" description="SD-repeat containing protein B" evidence="6">
    <location>
        <begin position="2283"/>
        <end position="2357"/>
    </location>
</feature>
<name>D3BCP4_HETP5</name>
<keyword evidence="8" id="KW-1185">Reference proteome</keyword>
<dbReference type="Gene3D" id="2.60.40.10">
    <property type="entry name" value="Immunoglobulins"/>
    <property type="match status" value="24"/>
</dbReference>
<evidence type="ECO:0000256" key="3">
    <source>
        <dbReference type="ARBA" id="ARBA00022729"/>
    </source>
</evidence>
<comment type="subcellular location">
    <subcellularLocation>
        <location evidence="1">Secreted</location>
    </subcellularLocation>
</comment>
<evidence type="ECO:0000259" key="6">
    <source>
        <dbReference type="Pfam" id="PF17210"/>
    </source>
</evidence>
<dbReference type="GeneID" id="31361753"/>
<dbReference type="Pfam" id="PF17210">
    <property type="entry name" value="SdrD_B"/>
    <property type="match status" value="23"/>
</dbReference>
<feature type="domain" description="SD-repeat containing protein B" evidence="6">
    <location>
        <begin position="1101"/>
        <end position="1184"/>
    </location>
</feature>
<dbReference type="InterPro" id="IPR033764">
    <property type="entry name" value="Sdr_B"/>
</dbReference>
<feature type="domain" description="SD-repeat containing protein B" evidence="6">
    <location>
        <begin position="2811"/>
        <end position="2908"/>
    </location>
</feature>
<dbReference type="EMBL" id="ADBJ01000028">
    <property type="protein sequence ID" value="EFA80686.1"/>
    <property type="molecule type" value="Genomic_DNA"/>
</dbReference>
<feature type="chain" id="PRO_5003042148" evidence="5">
    <location>
        <begin position="24"/>
        <end position="3598"/>
    </location>
</feature>
<feature type="domain" description="SD-repeat containing protein B" evidence="6">
    <location>
        <begin position="2676"/>
        <end position="2762"/>
    </location>
</feature>
<feature type="domain" description="SD-repeat containing protein B" evidence="6">
    <location>
        <begin position="1932"/>
        <end position="1996"/>
    </location>
</feature>
<keyword evidence="2" id="KW-0964">Secreted</keyword>
<keyword evidence="3 5" id="KW-0732">Signal</keyword>
<evidence type="ECO:0000256" key="4">
    <source>
        <dbReference type="SAM" id="MobiDB-lite"/>
    </source>
</evidence>
<feature type="domain" description="SD-repeat containing protein B" evidence="6">
    <location>
        <begin position="2165"/>
        <end position="2238"/>
    </location>
</feature>
<feature type="domain" description="SD-repeat containing protein B" evidence="6">
    <location>
        <begin position="607"/>
        <end position="682"/>
    </location>
</feature>
<dbReference type="Proteomes" id="UP000001396">
    <property type="component" value="Unassembled WGS sequence"/>
</dbReference>
<feature type="domain" description="SD-repeat containing protein B" evidence="6">
    <location>
        <begin position="1463"/>
        <end position="1556"/>
    </location>
</feature>
<feature type="domain" description="SD-repeat containing protein B" evidence="6">
    <location>
        <begin position="253"/>
        <end position="329"/>
    </location>
</feature>
<feature type="domain" description="SD-repeat containing protein B" evidence="6">
    <location>
        <begin position="734"/>
        <end position="808"/>
    </location>
</feature>
<feature type="domain" description="SD-repeat containing protein B" evidence="6">
    <location>
        <begin position="2406"/>
        <end position="2486"/>
    </location>
</feature>
<sequence>MARPLSLIYSLLLVVTFITLTRSDMVDPNHLGVVCDYCVPEKTYLDFSSIQPTGFDNVNSAILDWGAKFPNVRVSVEGESNPLIMGQTHQYSELLSNPKFFNITGKQNIKSLMHYGCGTSPSKITFEFLEKSSMDFLFILYGITSDSSVVIDAYDAYGYPINMLNWKTLDHGLLSSSDAMHPPTIKMTQAQTTLNLTWSNAGANSYVVMQPNQLVSKIVVTVKGIYCDVPCKGLLLYYSLVGIGNCSTPETYAIGSMAFLDTNGDGIRQPNEPFFPGIQVDLIKDGKVVGTTTTNANGNYVFDNLPPGTYNVKFHIPPGNSVSPPGKDSVTDVTGLSPPIVLSPETTTPAPSNVNATLWNPDVNVGIIPDTYSVAGRVCNDPNGNGNADQGEGYLQGIKVNLLDASGQVIDTTTTDNTGSYKFNHVKAGTYGVQFVLPSGYQFTQGASSQVGANGVAVITVNSANAGATKTISANACMKKITFALGDFVFADANNDGLYTPGTDRPFAGIVVNLYDSNRQLKATTTTDSNGRYVFDNLDAGTYNVQFVVPDGWAPSPTTTQSLPGADGWVYNVQLTQSSTLPNTDPSLKASFLRFDIDAGLVQKLFAIGNVVWIDSNKNSIMDANEVGKPNVTVILLNAAGQEIAKTVTDSQGRYYIDKIPAGTNYQVRFVLPDNSQFSPQAGQSRPNQNGLVTGINLTPSTPGLITPVPPALGLTASYLDGRINAGVIPTTYAVGDLVWVDTNANGLREANEPVFSNIHVTLRDDKGVVVGMVSTDNNGNYHFDNLPAGNYCITFRNPTGYDFSPKTLQSVADKNGKYCFDITKGAALTKPSDGVEATYILNSVDQGMTPPLFAVGDFVFYDNNRDGLYNGNDQPASGITVTLFNQAGLQLKSTTTDGTGKYFFDGLQAGTYQIVFSQPNGYTFSPITSQSKPGSDGKVVFSLQPNSPTLERVEAGSSIKAFYMDKTIDAGLMPPQFAVGDFVFLDTNGDGTRQPGESGLQGVNVTLLDENNNVVSTNVTDNNGKYNFDNLKPGKYCVKFTVPSGYGVSPKGEDSTVDANGQTCFTLDNTTAILSKPSDNVEAYYMNHNANAGLTPPTYAIGDQVWQDNNRDGVKDANEPGLPNVQVSLYNSNGQMMIQTNTDSNGIYHFDNLQPGTYKVVFGTPGANWTFSPQGKDSQPDPAGSVTVVIGPSNPRIRNVTNSDGTLKAVYIDPTVDAGIMPPLFNIGNIIFENPPGDGIHRDTDKGVPDTTIVLTTPNGTVVTTVTSNTTGGWNIPNVPAGDYCLQVSKPDGYTFAPKTSDSVVDPATGKVCFTLDNKDPEKNKTMNTGLVPSTYVVTGNLFTDEDRSNTKTPTDKPLGGITVELRDPTGKVVATTTTTPEGNYFFDNVKPGTYTVNVPNTPEYYNWMTNSPDNKFNNGVVTIDLTPGNPDLVKNPTPGNPYQGLNILPNINGGLTPPLFSFGTNVFVDPNKNGEKDPNEPGVPNVTIVITTENGTRVTTTTTNSTGEYNVPNLEPGKYCAEIQMPAGTTYTTPGGNKQCFDLSLNNTQIVTDPITGTPNLPIIDFGTNPPLFSFGTNVFVDTNKDGKKDPNEPGVPNVTIVITTENGTRVTTTTTNSTGEYNVPNLVPGKYCAEIQMPAGTTYTTPGGNKQCFDLSLNNTQIVTHQITGTPHLPIIDFGTNPPLFAIGDLVWKDTNGDNQPNGPFPSVTVTLTDSTGATKTTTSDANGRYIFDNLPAGTYTIQFQAPAGWVFVNNPALSKPTAGGDGKITVILPNDATRPSVAADNVQAFRIDPTEDAGLQQIMFTVGTSIFVDPFNNGTKVPDLFPPATNLTLTYPNGTVINTTTTTTTGNYSFTNVPPGDYCIQIQLPETYTPSTAWSPNAFDKDGKACFTLDPKDPNITCSQPNQCNKPDVDGAIVPSYSVTGNGWKDVNENNIRDNTDPPFPSVTVTLTPENGQPPMTTTTDSNGNYNFTNVPPGGYTITVTPPAGNELVPPSKDSVIPPTGLHIDVTPGNSQPGTSTNTTYNIPDQDFGLKSPTFGVGDTVYIDDNKNGKQDGSETGLAGVTVTLTSPTGEVIKTTVTNDSGKYAFDQLPAGNYCVKFDLANDVTPINPTSKQVCMELSNKHTGMVPNDNSNPDLKSPWLYLDADQGVATKTYCIDSQVWNDNGNGYRDSNEDPLAGVTVKIYKNDILIDTQTTGADGRFKFSRLPAGNYSILYVLPGGYLYSPETTDSHADINGWFNFTLDQNNQDAMENKDPAYDCDYIIPTYDTGMTEATYAIGNFAFIDSNGDGIRQPDEKPLAGVVVTLIDQNGDKYNTTTDSNGKYHFDQLPPRNYCISFVPPNPSYHVTTPGKDSIANDQGIHCFNLNYTSPNIRETTATDGVAAKYIDPNVNVGYVPMTANIGSYVWYDDNKDGKRDATEKPAPGVTVRLLNIDGSIPRDLNGNPIQPVVTDASGNYMFNNVPGGVNYQVQFVQPSNEIPGTVWTVIANDNKADPNGKIVIPQSSYTKIPGTVNSWQSLNNNGGLVHPCYIIGNKAFSDGNRNGLLDTNEMGFPNIKMSLFYENGSTVKDINGNTIQPVTTDQNGNYQFTNVAPGRYYIEAAIPDRYVISPLQTSMNGGNQFQLVQGKVRTATFSLTPNSPGMTTTPGNNPRCAYTNSNYNLGLISPYIAIGDTAFIDDNKNGIMDTNEKPLAGVKVELLNSNGQPVNDASGRPITTTTDANGKYYLDNLPVNQYTVRFTPPAGYTVSPVKGDNKANTNGVTDPINLVLTDPNVVPKTNEPIQAPYINKKIDAGFVVSVLGVDGYVWKDIGGDGLFDPSSVPSGAITVNLVDQTGATVATVKPDATGYYSFPNVAPGNYKLTFNFDKDWLATKPNAGARNVSSQIDTNFSTPNFNLDTSNTNLHQCPFASYMCLQMNAGVKRPDNTSINGKVFKDYNCNSKMDQGTKASATDVPLAGVPVYLFAAGSSTPVKQTTTAADGTYSFTGLTFQEQYIVSVGTPALPTSSNRPIQSCSSTDRIVPPDGSVPPEGLYDFSFITDEDYCTDDPKIATTCFVRGLNDGQYANDHVVITFPYSAETKNLTTPIANYVDVGAVSGLGYDRSKDTLYMGAFMKLSTTYGSLGSGGIYKSTNGTTPVPWVSINDIYGDPNYCGEPYLDGGDVATEDFRSNQVFTTGLGDIDIDHDRRNLATICLKTNELHILPLDTPPTRANSKKFAIPNLCGSTGSSQGYAVTYHLGKYYIGVTCTATISENVADLKGVVVTFDPATNAFSAPILTIPYTYDRGCKNTDNNTGSMKCYAAKWDRWIDDFRTQPLLASITFDGNNMITATRDRGGDMNNIAAGDILIACMDSTGKYVLEANGNCGSLVGAHHGPTGTNGNTEGPSGGEFFNDNFALETFHHDETAGDSAYMIPGYPTVASNGYDLTRLFEGAVKYFSTKNGTMMRGNALYITPQTSGQTFATFGKNNGLGDIVAFCPAKPITIGDRVWTDTNGNGLQDASEPGIAGVTVTLTGAKGTTMTTTTDKNGNYKFTKVPPYDSYTLTAAGIKSTIIPSQTVLSNKASDVNGVSTIKFTLGDPMQTNNNFDYDFGAKP</sequence>
<dbReference type="SUPFAM" id="SSF117074">
    <property type="entry name" value="Hypothetical protein PA1324"/>
    <property type="match status" value="24"/>
</dbReference>
<feature type="domain" description="SD-repeat containing protein B" evidence="6">
    <location>
        <begin position="374"/>
        <end position="449"/>
    </location>
</feature>
<feature type="domain" description="SD-repeat containing protein B" evidence="6">
    <location>
        <begin position="855"/>
        <end position="940"/>
    </location>
</feature>
<feature type="compositionally biased region" description="Polar residues" evidence="4">
    <location>
        <begin position="2016"/>
        <end position="2031"/>
    </location>
</feature>
<feature type="domain" description="SD-repeat containing protein B" evidence="6">
    <location>
        <begin position="1810"/>
        <end position="1884"/>
    </location>
</feature>
<comment type="caution">
    <text evidence="7">The sequence shown here is derived from an EMBL/GenBank/DDBJ whole genome shotgun (WGS) entry which is preliminary data.</text>
</comment>
<feature type="region of interest" description="Disordered" evidence="4">
    <location>
        <begin position="2015"/>
        <end position="2034"/>
    </location>
</feature>
<feature type="domain" description="SD-repeat containing protein B" evidence="6">
    <location>
        <begin position="2045"/>
        <end position="2114"/>
    </location>
</feature>
<feature type="domain" description="SD-repeat containing protein B" evidence="6">
    <location>
        <begin position="484"/>
        <end position="568"/>
    </location>
</feature>
<proteinExistence type="predicted"/>
<protein>
    <submittedName>
        <fullName evidence="7">Colossin A</fullName>
    </submittedName>
</protein>
<feature type="region of interest" description="Disordered" evidence="4">
    <location>
        <begin position="1955"/>
        <end position="1974"/>
    </location>
</feature>
<evidence type="ECO:0000256" key="5">
    <source>
        <dbReference type="SAM" id="SignalP"/>
    </source>
</evidence>
<evidence type="ECO:0000256" key="1">
    <source>
        <dbReference type="ARBA" id="ARBA00004613"/>
    </source>
</evidence>
<feature type="domain" description="SD-repeat containing protein B" evidence="6">
    <location>
        <begin position="979"/>
        <end position="1075"/>
    </location>
</feature>
<feature type="domain" description="SD-repeat containing protein B" evidence="6">
    <location>
        <begin position="2538"/>
        <end position="2645"/>
    </location>
</feature>
<gene>
    <name evidence="7" type="primary">colA</name>
    <name evidence="7" type="ORF">PPL_06270</name>
</gene>
<feature type="domain" description="SD-repeat containing protein B" evidence="6">
    <location>
        <begin position="3487"/>
        <end position="3594"/>
    </location>
</feature>
<dbReference type="InParanoid" id="D3BCP4"/>